<dbReference type="PANTHER" id="PTHR30514:SF9">
    <property type="entry name" value="TRANSCRIPTIONAL REGULATOR"/>
    <property type="match status" value="1"/>
</dbReference>
<keyword evidence="3" id="KW-0804">Transcription</keyword>
<dbReference type="InterPro" id="IPR047640">
    <property type="entry name" value="RpiR-like"/>
</dbReference>
<dbReference type="CDD" id="cd05013">
    <property type="entry name" value="SIS_RpiR"/>
    <property type="match status" value="1"/>
</dbReference>
<evidence type="ECO:0000313" key="7">
    <source>
        <dbReference type="Proteomes" id="UP000824223"/>
    </source>
</evidence>
<evidence type="ECO:0000259" key="4">
    <source>
        <dbReference type="PROSITE" id="PS51071"/>
    </source>
</evidence>
<accession>A0A9D2H8I4</accession>
<comment type="caution">
    <text evidence="6">The sequence shown here is derived from an EMBL/GenBank/DDBJ whole genome shotgun (WGS) entry which is preliminary data.</text>
</comment>
<keyword evidence="2" id="KW-0238">DNA-binding</keyword>
<evidence type="ECO:0000313" key="6">
    <source>
        <dbReference type="EMBL" id="HJA05606.1"/>
    </source>
</evidence>
<feature type="domain" description="HTH rpiR-type" evidence="4">
    <location>
        <begin position="4"/>
        <end position="80"/>
    </location>
</feature>
<dbReference type="InterPro" id="IPR046348">
    <property type="entry name" value="SIS_dom_sf"/>
</dbReference>
<dbReference type="InterPro" id="IPR036388">
    <property type="entry name" value="WH-like_DNA-bd_sf"/>
</dbReference>
<dbReference type="Pfam" id="PF01418">
    <property type="entry name" value="HTH_6"/>
    <property type="match status" value="1"/>
</dbReference>
<dbReference type="PANTHER" id="PTHR30514">
    <property type="entry name" value="GLUCOKINASE"/>
    <property type="match status" value="1"/>
</dbReference>
<evidence type="ECO:0000256" key="1">
    <source>
        <dbReference type="ARBA" id="ARBA00023015"/>
    </source>
</evidence>
<name>A0A9D2H8I4_9FIRM</name>
<dbReference type="EMBL" id="DXAK01000002">
    <property type="protein sequence ID" value="HJA05606.1"/>
    <property type="molecule type" value="Genomic_DNA"/>
</dbReference>
<dbReference type="GO" id="GO:0097367">
    <property type="term" value="F:carbohydrate derivative binding"/>
    <property type="evidence" value="ECO:0007669"/>
    <property type="project" value="InterPro"/>
</dbReference>
<feature type="domain" description="SIS" evidence="5">
    <location>
        <begin position="126"/>
        <end position="266"/>
    </location>
</feature>
<reference evidence="6" key="2">
    <citation type="submission" date="2021-04" db="EMBL/GenBank/DDBJ databases">
        <authorList>
            <person name="Gilroy R."/>
        </authorList>
    </citation>
    <scope>NUCLEOTIDE SEQUENCE</scope>
    <source>
        <strain evidence="6">ChiSjej2B20-11307</strain>
    </source>
</reference>
<dbReference type="InterPro" id="IPR001347">
    <property type="entry name" value="SIS_dom"/>
</dbReference>
<dbReference type="PROSITE" id="PS51464">
    <property type="entry name" value="SIS"/>
    <property type="match status" value="1"/>
</dbReference>
<dbReference type="InterPro" id="IPR035472">
    <property type="entry name" value="RpiR-like_SIS"/>
</dbReference>
<dbReference type="GO" id="GO:0003677">
    <property type="term" value="F:DNA binding"/>
    <property type="evidence" value="ECO:0007669"/>
    <property type="project" value="UniProtKB-KW"/>
</dbReference>
<dbReference type="SUPFAM" id="SSF53697">
    <property type="entry name" value="SIS domain"/>
    <property type="match status" value="1"/>
</dbReference>
<evidence type="ECO:0000256" key="3">
    <source>
        <dbReference type="ARBA" id="ARBA00023163"/>
    </source>
</evidence>
<evidence type="ECO:0000256" key="2">
    <source>
        <dbReference type="ARBA" id="ARBA00023125"/>
    </source>
</evidence>
<dbReference type="InterPro" id="IPR000281">
    <property type="entry name" value="HTH_RpiR"/>
</dbReference>
<dbReference type="GO" id="GO:0003700">
    <property type="term" value="F:DNA-binding transcription factor activity"/>
    <property type="evidence" value="ECO:0007669"/>
    <property type="project" value="InterPro"/>
</dbReference>
<keyword evidence="1" id="KW-0805">Transcription regulation</keyword>
<gene>
    <name evidence="6" type="ORF">H9798_00420</name>
</gene>
<protein>
    <submittedName>
        <fullName evidence="6">MurR/RpiR family transcriptional regulator</fullName>
    </submittedName>
</protein>
<dbReference type="Pfam" id="PF01380">
    <property type="entry name" value="SIS"/>
    <property type="match status" value="1"/>
</dbReference>
<dbReference type="AlphaFoldDB" id="A0A9D2H8I4"/>
<reference evidence="6" key="1">
    <citation type="journal article" date="2021" name="PeerJ">
        <title>Extensive microbial diversity within the chicken gut microbiome revealed by metagenomics and culture.</title>
        <authorList>
            <person name="Gilroy R."/>
            <person name="Ravi A."/>
            <person name="Getino M."/>
            <person name="Pursley I."/>
            <person name="Horton D.L."/>
            <person name="Alikhan N.F."/>
            <person name="Baker D."/>
            <person name="Gharbi K."/>
            <person name="Hall N."/>
            <person name="Watson M."/>
            <person name="Adriaenssens E.M."/>
            <person name="Foster-Nyarko E."/>
            <person name="Jarju S."/>
            <person name="Secka A."/>
            <person name="Antonio M."/>
            <person name="Oren A."/>
            <person name="Chaudhuri R.R."/>
            <person name="La Ragione R."/>
            <person name="Hildebrand F."/>
            <person name="Pallen M.J."/>
        </authorList>
    </citation>
    <scope>NUCLEOTIDE SEQUENCE</scope>
    <source>
        <strain evidence="6">ChiSjej2B20-11307</strain>
    </source>
</reference>
<evidence type="ECO:0000259" key="5">
    <source>
        <dbReference type="PROSITE" id="PS51464"/>
    </source>
</evidence>
<dbReference type="Proteomes" id="UP000824223">
    <property type="component" value="Unassembled WGS sequence"/>
</dbReference>
<dbReference type="Gene3D" id="3.40.50.10490">
    <property type="entry name" value="Glucose-6-phosphate isomerase like protein, domain 1"/>
    <property type="match status" value="1"/>
</dbReference>
<dbReference type="InterPro" id="IPR009057">
    <property type="entry name" value="Homeodomain-like_sf"/>
</dbReference>
<dbReference type="SUPFAM" id="SSF46689">
    <property type="entry name" value="Homeodomain-like"/>
    <property type="match status" value="1"/>
</dbReference>
<dbReference type="PROSITE" id="PS51071">
    <property type="entry name" value="HTH_RPIR"/>
    <property type="match status" value="1"/>
</dbReference>
<dbReference type="Gene3D" id="1.10.10.10">
    <property type="entry name" value="Winged helix-like DNA-binding domain superfamily/Winged helix DNA-binding domain"/>
    <property type="match status" value="1"/>
</dbReference>
<dbReference type="GO" id="GO:1901135">
    <property type="term" value="P:carbohydrate derivative metabolic process"/>
    <property type="evidence" value="ECO:0007669"/>
    <property type="project" value="InterPro"/>
</dbReference>
<organism evidence="6 7">
    <name type="scientific">Candidatus Mediterraneibacter pullicola</name>
    <dbReference type="NCBI Taxonomy" id="2838682"/>
    <lineage>
        <taxon>Bacteria</taxon>
        <taxon>Bacillati</taxon>
        <taxon>Bacillota</taxon>
        <taxon>Clostridia</taxon>
        <taxon>Lachnospirales</taxon>
        <taxon>Lachnospiraceae</taxon>
        <taxon>Mediterraneibacter</taxon>
    </lineage>
</organism>
<proteinExistence type="predicted"/>
<sequence length="284" mass="31345">MRENNILFNIKTSYSQFTKAEKKVADFVISSPEKVLFMSITDVADECGVAEASVYRFCRTMKAKGYQEFKMNLSFCLSKRGAQSAPDQNVGAVNGSSLLADKVLANHINALNATRQLVVPSQIEKVVEMIHDAEMVSFFGIGHSLLTAREANNKFLRITGKTSCIEDSHMQAMSAAMMTEKDVMIILSYSGATKDTVYVAEIAKEAGAGIVAITRFRKSPLAVYADEILLCGADEAPLDGGSLGVKMSQLYVVDLLFQEYFHKYHDESEENLKKTSKAVVEKLY</sequence>